<evidence type="ECO:0000313" key="5">
    <source>
        <dbReference type="EMBL" id="SOC35959.1"/>
    </source>
</evidence>
<dbReference type="OrthoDB" id="343383at2"/>
<dbReference type="PANTHER" id="PTHR44688">
    <property type="entry name" value="DNA-BINDING TRANSCRIPTIONAL ACTIVATOR DEVR_DOSR"/>
    <property type="match status" value="1"/>
</dbReference>
<dbReference type="InterPro" id="IPR016032">
    <property type="entry name" value="Sig_transdc_resp-reg_C-effctor"/>
</dbReference>
<protein>
    <submittedName>
        <fullName evidence="5">LuxR family transcriptional regulator</fullName>
    </submittedName>
</protein>
<dbReference type="GO" id="GO:0003677">
    <property type="term" value="F:DNA binding"/>
    <property type="evidence" value="ECO:0007669"/>
    <property type="project" value="UniProtKB-KW"/>
</dbReference>
<keyword evidence="1" id="KW-0805">Transcription regulation</keyword>
<sequence length="280" mass="30612">MRGLRPKAIGDAKGHFLDKGFAAWNSAVATAMEAVGTNAFGKRLEAALATIVDFDILMVFGYSGADKPVCCYHNIDTLRARTVIDAYISGPYLLDPFYSAAMDRKGGGILRLKDMAPDHFFSSEYYRRHYVLTGIRDEIGILCRPANWAGVVFSFTRPNTSPAFGRKDLASIRDAEPLLRALGEGHWGSADHAPVTARPSAAHDPINETLSRMTNGILTPREVEITSLILRGHSNASIAETLKIAPGTVKIHRKNIHQKLNISSQAELFGLFIQQMSSGL</sequence>
<evidence type="ECO:0000256" key="1">
    <source>
        <dbReference type="ARBA" id="ARBA00023015"/>
    </source>
</evidence>
<proteinExistence type="predicted"/>
<dbReference type="CDD" id="cd06170">
    <property type="entry name" value="LuxR_C_like"/>
    <property type="match status" value="1"/>
</dbReference>
<keyword evidence="3" id="KW-0804">Transcription</keyword>
<dbReference type="InterPro" id="IPR000792">
    <property type="entry name" value="Tscrpt_reg_LuxR_C"/>
</dbReference>
<name>A0A285U2B0_9HYPH</name>
<dbReference type="Gene3D" id="1.10.10.10">
    <property type="entry name" value="Winged helix-like DNA-binding domain superfamily/Winged helix DNA-binding domain"/>
    <property type="match status" value="1"/>
</dbReference>
<feature type="domain" description="HTH luxR-type" evidence="4">
    <location>
        <begin position="211"/>
        <end position="276"/>
    </location>
</feature>
<organism evidence="5 6">
    <name type="scientific">Rhizobium subbaraonis</name>
    <dbReference type="NCBI Taxonomy" id="908946"/>
    <lineage>
        <taxon>Bacteria</taxon>
        <taxon>Pseudomonadati</taxon>
        <taxon>Pseudomonadota</taxon>
        <taxon>Alphaproteobacteria</taxon>
        <taxon>Hyphomicrobiales</taxon>
        <taxon>Rhizobiaceae</taxon>
        <taxon>Rhizobium/Agrobacterium group</taxon>
        <taxon>Rhizobium</taxon>
    </lineage>
</organism>
<dbReference type="SUPFAM" id="SSF46894">
    <property type="entry name" value="C-terminal effector domain of the bipartite response regulators"/>
    <property type="match status" value="1"/>
</dbReference>
<dbReference type="SMART" id="SM00421">
    <property type="entry name" value="HTH_LUXR"/>
    <property type="match status" value="1"/>
</dbReference>
<dbReference type="Proteomes" id="UP000219167">
    <property type="component" value="Unassembled WGS sequence"/>
</dbReference>
<evidence type="ECO:0000256" key="3">
    <source>
        <dbReference type="ARBA" id="ARBA00023163"/>
    </source>
</evidence>
<dbReference type="InterPro" id="IPR036388">
    <property type="entry name" value="WH-like_DNA-bd_sf"/>
</dbReference>
<accession>A0A285U2B0</accession>
<dbReference type="AlphaFoldDB" id="A0A285U2B0"/>
<gene>
    <name evidence="5" type="ORF">SAMN05892877_102267</name>
</gene>
<dbReference type="PROSITE" id="PS50043">
    <property type="entry name" value="HTH_LUXR_2"/>
    <property type="match status" value="1"/>
</dbReference>
<dbReference type="PROSITE" id="PS00622">
    <property type="entry name" value="HTH_LUXR_1"/>
    <property type="match status" value="1"/>
</dbReference>
<keyword evidence="2" id="KW-0238">DNA-binding</keyword>
<evidence type="ECO:0000259" key="4">
    <source>
        <dbReference type="PROSITE" id="PS50043"/>
    </source>
</evidence>
<dbReference type="GO" id="GO:0006355">
    <property type="term" value="P:regulation of DNA-templated transcription"/>
    <property type="evidence" value="ECO:0007669"/>
    <property type="project" value="InterPro"/>
</dbReference>
<evidence type="ECO:0000256" key="2">
    <source>
        <dbReference type="ARBA" id="ARBA00023125"/>
    </source>
</evidence>
<dbReference type="Pfam" id="PF00196">
    <property type="entry name" value="GerE"/>
    <property type="match status" value="1"/>
</dbReference>
<evidence type="ECO:0000313" key="6">
    <source>
        <dbReference type="Proteomes" id="UP000219167"/>
    </source>
</evidence>
<dbReference type="EMBL" id="OBQD01000002">
    <property type="protein sequence ID" value="SOC35959.1"/>
    <property type="molecule type" value="Genomic_DNA"/>
</dbReference>
<keyword evidence="6" id="KW-1185">Reference proteome</keyword>
<dbReference type="PRINTS" id="PR00038">
    <property type="entry name" value="HTHLUXR"/>
</dbReference>
<reference evidence="5 6" key="1">
    <citation type="submission" date="2017-08" db="EMBL/GenBank/DDBJ databases">
        <authorList>
            <person name="de Groot N.N."/>
        </authorList>
    </citation>
    <scope>NUCLEOTIDE SEQUENCE [LARGE SCALE GENOMIC DNA]</scope>
    <source>
        <strain evidence="5 6">JC85</strain>
    </source>
</reference>
<dbReference type="PANTHER" id="PTHR44688:SF16">
    <property type="entry name" value="DNA-BINDING TRANSCRIPTIONAL ACTIVATOR DEVR_DOSR"/>
    <property type="match status" value="1"/>
</dbReference>